<accession>A0A0E9W0Q2</accession>
<reference evidence="1" key="2">
    <citation type="journal article" date="2015" name="Fish Shellfish Immunol.">
        <title>Early steps in the European eel (Anguilla anguilla)-Vibrio vulnificus interaction in the gills: Role of the RtxA13 toxin.</title>
        <authorList>
            <person name="Callol A."/>
            <person name="Pajuelo D."/>
            <person name="Ebbesson L."/>
            <person name="Teles M."/>
            <person name="MacKenzie S."/>
            <person name="Amaro C."/>
        </authorList>
    </citation>
    <scope>NUCLEOTIDE SEQUENCE</scope>
</reference>
<protein>
    <submittedName>
        <fullName evidence="1">Uncharacterized protein</fullName>
    </submittedName>
</protein>
<proteinExistence type="predicted"/>
<name>A0A0E9W0Q2_ANGAN</name>
<dbReference type="AlphaFoldDB" id="A0A0E9W0Q2"/>
<evidence type="ECO:0000313" key="1">
    <source>
        <dbReference type="EMBL" id="JAH83891.1"/>
    </source>
</evidence>
<dbReference type="EMBL" id="GBXM01024686">
    <property type="protein sequence ID" value="JAH83891.1"/>
    <property type="molecule type" value="Transcribed_RNA"/>
</dbReference>
<sequence>MVTAVVCRLDLKSCVCTWEVSKTRIELHFKLDLRLSWIAL</sequence>
<organism evidence="1">
    <name type="scientific">Anguilla anguilla</name>
    <name type="common">European freshwater eel</name>
    <name type="synonym">Muraena anguilla</name>
    <dbReference type="NCBI Taxonomy" id="7936"/>
    <lineage>
        <taxon>Eukaryota</taxon>
        <taxon>Metazoa</taxon>
        <taxon>Chordata</taxon>
        <taxon>Craniata</taxon>
        <taxon>Vertebrata</taxon>
        <taxon>Euteleostomi</taxon>
        <taxon>Actinopterygii</taxon>
        <taxon>Neopterygii</taxon>
        <taxon>Teleostei</taxon>
        <taxon>Anguilliformes</taxon>
        <taxon>Anguillidae</taxon>
        <taxon>Anguilla</taxon>
    </lineage>
</organism>
<reference evidence="1" key="1">
    <citation type="submission" date="2014-11" db="EMBL/GenBank/DDBJ databases">
        <authorList>
            <person name="Amaro Gonzalez C."/>
        </authorList>
    </citation>
    <scope>NUCLEOTIDE SEQUENCE</scope>
</reference>